<evidence type="ECO:0000259" key="4">
    <source>
        <dbReference type="PROSITE" id="PS50043"/>
    </source>
</evidence>
<accession>A0ABQ3VH34</accession>
<evidence type="ECO:0000259" key="5">
    <source>
        <dbReference type="PROSITE" id="PS50110"/>
    </source>
</evidence>
<dbReference type="PRINTS" id="PR00038">
    <property type="entry name" value="HTHLUXR"/>
</dbReference>
<dbReference type="InterPro" id="IPR016032">
    <property type="entry name" value="Sig_transdc_resp-reg_C-effctor"/>
</dbReference>
<sequence>MSTYPHDQLLHTLSALLIELHALQLLVRADDSREASLDLEAVRAGIAELESLACEALTIVRSSFEDVPIPELDGVVLTEALSRAVEETAERLHLASRISFSGGDEQNRPVDQTLSVEAERLLFLVVREALYQVAQHSDARRLRFAFNYRQEDVQVSLEDDGILAGSAISNERHVDRAAVALPFDQSPLGNQALWTPVLQDLRSRVEQRGGTFDLTQLEERGVRLRVSLPYQSQSTHLAIPEGSARLPGSPAKVSEQILVSETAAVPEHVTVLIVDGLAVTRAGLHRLLESYPGLSVVGEAVDGVQAVSETLELGPQVVLMDTQLPDGQSLEALRQIKQLNLDTRVLLLATQDREEYLYETLRAGADGYVLKDIAPDELVQAVRTVARGEMLVQSQLAGRLLSRFGRQGRGSAPYETLTARELEVLRLLVRGLRNKEIAARLFVSERTINFHLANIYQKLGVSGRTEALSKAIEQGLVTT</sequence>
<name>A0ABQ3VH34_9CHLR</name>
<dbReference type="PROSITE" id="PS50043">
    <property type="entry name" value="HTH_LUXR_2"/>
    <property type="match status" value="1"/>
</dbReference>
<dbReference type="SMART" id="SM00448">
    <property type="entry name" value="REC"/>
    <property type="match status" value="1"/>
</dbReference>
<dbReference type="InterPro" id="IPR011006">
    <property type="entry name" value="CheY-like_superfamily"/>
</dbReference>
<dbReference type="EMBL" id="BNJJ01000009">
    <property type="protein sequence ID" value="GHO85497.1"/>
    <property type="molecule type" value="Genomic_DNA"/>
</dbReference>
<dbReference type="SMART" id="SM00421">
    <property type="entry name" value="HTH_LUXR"/>
    <property type="match status" value="1"/>
</dbReference>
<feature type="domain" description="Response regulatory" evidence="5">
    <location>
        <begin position="270"/>
        <end position="386"/>
    </location>
</feature>
<evidence type="ECO:0000313" key="6">
    <source>
        <dbReference type="EMBL" id="GHO85497.1"/>
    </source>
</evidence>
<dbReference type="PANTHER" id="PTHR43214">
    <property type="entry name" value="TWO-COMPONENT RESPONSE REGULATOR"/>
    <property type="match status" value="1"/>
</dbReference>
<evidence type="ECO:0000256" key="3">
    <source>
        <dbReference type="PROSITE-ProRule" id="PRU00169"/>
    </source>
</evidence>
<dbReference type="InterPro" id="IPR000792">
    <property type="entry name" value="Tscrpt_reg_LuxR_C"/>
</dbReference>
<feature type="modified residue" description="4-aspartylphosphate" evidence="3">
    <location>
        <position position="321"/>
    </location>
</feature>
<dbReference type="InterPro" id="IPR058245">
    <property type="entry name" value="NreC/VraR/RcsB-like_REC"/>
</dbReference>
<evidence type="ECO:0008006" key="8">
    <source>
        <dbReference type="Google" id="ProtNLM"/>
    </source>
</evidence>
<dbReference type="RefSeq" id="WP_201363148.1">
    <property type="nucleotide sequence ID" value="NZ_BNJJ01000009.1"/>
</dbReference>
<dbReference type="CDD" id="cd17535">
    <property type="entry name" value="REC_NarL-like"/>
    <property type="match status" value="1"/>
</dbReference>
<dbReference type="Gene3D" id="3.30.565.10">
    <property type="entry name" value="Histidine kinase-like ATPase, C-terminal domain"/>
    <property type="match status" value="1"/>
</dbReference>
<dbReference type="Pfam" id="PF00072">
    <property type="entry name" value="Response_reg"/>
    <property type="match status" value="1"/>
</dbReference>
<organism evidence="6 7">
    <name type="scientific">Dictyobacter formicarum</name>
    <dbReference type="NCBI Taxonomy" id="2778368"/>
    <lineage>
        <taxon>Bacteria</taxon>
        <taxon>Bacillati</taxon>
        <taxon>Chloroflexota</taxon>
        <taxon>Ktedonobacteria</taxon>
        <taxon>Ktedonobacterales</taxon>
        <taxon>Dictyobacteraceae</taxon>
        <taxon>Dictyobacter</taxon>
    </lineage>
</organism>
<dbReference type="CDD" id="cd06170">
    <property type="entry name" value="LuxR_C_like"/>
    <property type="match status" value="1"/>
</dbReference>
<evidence type="ECO:0000313" key="7">
    <source>
        <dbReference type="Proteomes" id="UP000635565"/>
    </source>
</evidence>
<gene>
    <name evidence="6" type="ORF">KSZ_35030</name>
</gene>
<evidence type="ECO:0000256" key="2">
    <source>
        <dbReference type="ARBA" id="ARBA00023125"/>
    </source>
</evidence>
<dbReference type="Pfam" id="PF00196">
    <property type="entry name" value="GerE"/>
    <property type="match status" value="1"/>
</dbReference>
<proteinExistence type="predicted"/>
<comment type="caution">
    <text evidence="6">The sequence shown here is derived from an EMBL/GenBank/DDBJ whole genome shotgun (WGS) entry which is preliminary data.</text>
</comment>
<keyword evidence="2" id="KW-0238">DNA-binding</keyword>
<dbReference type="PANTHER" id="PTHR43214:SF43">
    <property type="entry name" value="TWO-COMPONENT RESPONSE REGULATOR"/>
    <property type="match status" value="1"/>
</dbReference>
<dbReference type="PROSITE" id="PS50110">
    <property type="entry name" value="RESPONSE_REGULATORY"/>
    <property type="match status" value="1"/>
</dbReference>
<keyword evidence="1 3" id="KW-0597">Phosphoprotein</keyword>
<dbReference type="InterPro" id="IPR036890">
    <property type="entry name" value="HATPase_C_sf"/>
</dbReference>
<reference evidence="6 7" key="1">
    <citation type="journal article" date="2021" name="Int. J. Syst. Evol. Microbiol.">
        <title>Reticulibacter mediterranei gen. nov., sp. nov., within the new family Reticulibacteraceae fam. nov., and Ktedonospora formicarum gen. nov., sp. nov., Ktedonobacter robiniae sp. nov., Dictyobacter formicarum sp. nov. and Dictyobacter arantiisoli sp. nov., belonging to the class Ktedonobacteria.</title>
        <authorList>
            <person name="Yabe S."/>
            <person name="Zheng Y."/>
            <person name="Wang C.M."/>
            <person name="Sakai Y."/>
            <person name="Abe K."/>
            <person name="Yokota A."/>
            <person name="Donadio S."/>
            <person name="Cavaletti L."/>
            <person name="Monciardini P."/>
        </authorList>
    </citation>
    <scope>NUCLEOTIDE SEQUENCE [LARGE SCALE GENOMIC DNA]</scope>
    <source>
        <strain evidence="6 7">SOSP1-9</strain>
    </source>
</reference>
<feature type="domain" description="HTH luxR-type" evidence="4">
    <location>
        <begin position="410"/>
        <end position="475"/>
    </location>
</feature>
<dbReference type="Proteomes" id="UP000635565">
    <property type="component" value="Unassembled WGS sequence"/>
</dbReference>
<dbReference type="SUPFAM" id="SSF52172">
    <property type="entry name" value="CheY-like"/>
    <property type="match status" value="1"/>
</dbReference>
<dbReference type="SUPFAM" id="SSF46894">
    <property type="entry name" value="C-terminal effector domain of the bipartite response regulators"/>
    <property type="match status" value="1"/>
</dbReference>
<keyword evidence="7" id="KW-1185">Reference proteome</keyword>
<dbReference type="InterPro" id="IPR001789">
    <property type="entry name" value="Sig_transdc_resp-reg_receiver"/>
</dbReference>
<dbReference type="InterPro" id="IPR039420">
    <property type="entry name" value="WalR-like"/>
</dbReference>
<dbReference type="PROSITE" id="PS00622">
    <property type="entry name" value="HTH_LUXR_1"/>
    <property type="match status" value="1"/>
</dbReference>
<dbReference type="Gene3D" id="3.40.50.2300">
    <property type="match status" value="1"/>
</dbReference>
<protein>
    <recommendedName>
        <fullName evidence="8">DNA-binding response regulator</fullName>
    </recommendedName>
</protein>
<evidence type="ECO:0000256" key="1">
    <source>
        <dbReference type="ARBA" id="ARBA00022553"/>
    </source>
</evidence>